<name>A0A2I0WM36_9ASPA</name>
<dbReference type="Proteomes" id="UP000233837">
    <property type="component" value="Unassembled WGS sequence"/>
</dbReference>
<gene>
    <name evidence="1" type="ORF">MA16_Dca001313</name>
</gene>
<protein>
    <submittedName>
        <fullName evidence="1">Uncharacterized protein</fullName>
    </submittedName>
</protein>
<accession>A0A2I0WM36</accession>
<dbReference type="AlphaFoldDB" id="A0A2I0WM36"/>
<organism evidence="1 2">
    <name type="scientific">Dendrobium catenatum</name>
    <dbReference type="NCBI Taxonomy" id="906689"/>
    <lineage>
        <taxon>Eukaryota</taxon>
        <taxon>Viridiplantae</taxon>
        <taxon>Streptophyta</taxon>
        <taxon>Embryophyta</taxon>
        <taxon>Tracheophyta</taxon>
        <taxon>Spermatophyta</taxon>
        <taxon>Magnoliopsida</taxon>
        <taxon>Liliopsida</taxon>
        <taxon>Asparagales</taxon>
        <taxon>Orchidaceae</taxon>
        <taxon>Epidendroideae</taxon>
        <taxon>Malaxideae</taxon>
        <taxon>Dendrobiinae</taxon>
        <taxon>Dendrobium</taxon>
    </lineage>
</organism>
<dbReference type="EMBL" id="KZ502537">
    <property type="protein sequence ID" value="PKU76708.1"/>
    <property type="molecule type" value="Genomic_DNA"/>
</dbReference>
<evidence type="ECO:0000313" key="2">
    <source>
        <dbReference type="Proteomes" id="UP000233837"/>
    </source>
</evidence>
<sequence length="123" mass="14040">MFLHHCHLHLHFLVHGRYLLTPKPMVPNLQGHHQIPLCHSSQLHLRNRRLSSAHRRRSHCLPPSVANTGASLLITTPSQAPRSMIQMPPLNYSNPAVLTAIQRFNSKIFSKSIILILYDTPHQ</sequence>
<reference evidence="1 2" key="2">
    <citation type="journal article" date="2017" name="Nature">
        <title>The Apostasia genome and the evolution of orchids.</title>
        <authorList>
            <person name="Zhang G.Q."/>
            <person name="Liu K.W."/>
            <person name="Li Z."/>
            <person name="Lohaus R."/>
            <person name="Hsiao Y.Y."/>
            <person name="Niu S.C."/>
            <person name="Wang J.Y."/>
            <person name="Lin Y.C."/>
            <person name="Xu Q."/>
            <person name="Chen L.J."/>
            <person name="Yoshida K."/>
            <person name="Fujiwara S."/>
            <person name="Wang Z.W."/>
            <person name="Zhang Y.Q."/>
            <person name="Mitsuda N."/>
            <person name="Wang M."/>
            <person name="Liu G.H."/>
            <person name="Pecoraro L."/>
            <person name="Huang H.X."/>
            <person name="Xiao X.J."/>
            <person name="Lin M."/>
            <person name="Wu X.Y."/>
            <person name="Wu W.L."/>
            <person name="Chen Y.Y."/>
            <person name="Chang S.B."/>
            <person name="Sakamoto S."/>
            <person name="Ohme-Takagi M."/>
            <person name="Yagi M."/>
            <person name="Zeng S.J."/>
            <person name="Shen C.Y."/>
            <person name="Yeh C.M."/>
            <person name="Luo Y.B."/>
            <person name="Tsai W.C."/>
            <person name="Van de Peer Y."/>
            <person name="Liu Z.J."/>
        </authorList>
    </citation>
    <scope>NUCLEOTIDE SEQUENCE [LARGE SCALE GENOMIC DNA]</scope>
    <source>
        <tissue evidence="1">The whole plant</tissue>
    </source>
</reference>
<evidence type="ECO:0000313" key="1">
    <source>
        <dbReference type="EMBL" id="PKU76708.1"/>
    </source>
</evidence>
<proteinExistence type="predicted"/>
<reference evidence="1 2" key="1">
    <citation type="journal article" date="2016" name="Sci. Rep.">
        <title>The Dendrobium catenatum Lindl. genome sequence provides insights into polysaccharide synthase, floral development and adaptive evolution.</title>
        <authorList>
            <person name="Zhang G.Q."/>
            <person name="Xu Q."/>
            <person name="Bian C."/>
            <person name="Tsai W.C."/>
            <person name="Yeh C.M."/>
            <person name="Liu K.W."/>
            <person name="Yoshida K."/>
            <person name="Zhang L.S."/>
            <person name="Chang S.B."/>
            <person name="Chen F."/>
            <person name="Shi Y."/>
            <person name="Su Y.Y."/>
            <person name="Zhang Y.Q."/>
            <person name="Chen L.J."/>
            <person name="Yin Y."/>
            <person name="Lin M."/>
            <person name="Huang H."/>
            <person name="Deng H."/>
            <person name="Wang Z.W."/>
            <person name="Zhu S.L."/>
            <person name="Zhao X."/>
            <person name="Deng C."/>
            <person name="Niu S.C."/>
            <person name="Huang J."/>
            <person name="Wang M."/>
            <person name="Liu G.H."/>
            <person name="Yang H.J."/>
            <person name="Xiao X.J."/>
            <person name="Hsiao Y.Y."/>
            <person name="Wu W.L."/>
            <person name="Chen Y.Y."/>
            <person name="Mitsuda N."/>
            <person name="Ohme-Takagi M."/>
            <person name="Luo Y.B."/>
            <person name="Van de Peer Y."/>
            <person name="Liu Z.J."/>
        </authorList>
    </citation>
    <scope>NUCLEOTIDE SEQUENCE [LARGE SCALE GENOMIC DNA]</scope>
    <source>
        <tissue evidence="1">The whole plant</tissue>
    </source>
</reference>
<keyword evidence="2" id="KW-1185">Reference proteome</keyword>